<dbReference type="Pfam" id="PF19452">
    <property type="entry name" value="DUF5990"/>
    <property type="match status" value="1"/>
</dbReference>
<keyword evidence="2" id="KW-1185">Reference proteome</keyword>
<name>A0ABU2N4C3_9PSEU</name>
<dbReference type="Proteomes" id="UP001183202">
    <property type="component" value="Unassembled WGS sequence"/>
</dbReference>
<reference evidence="2" key="1">
    <citation type="submission" date="2023-07" db="EMBL/GenBank/DDBJ databases">
        <title>30 novel species of actinomycetes from the DSMZ collection.</title>
        <authorList>
            <person name="Nouioui I."/>
        </authorList>
    </citation>
    <scope>NUCLEOTIDE SEQUENCE [LARGE SCALE GENOMIC DNA]</scope>
    <source>
        <strain evidence="2">DSM 45834</strain>
    </source>
</reference>
<dbReference type="EMBL" id="JAVREJ010000002">
    <property type="protein sequence ID" value="MDT0348755.1"/>
    <property type="molecule type" value="Genomic_DNA"/>
</dbReference>
<gene>
    <name evidence="1" type="ORF">RM445_04370</name>
</gene>
<organism evidence="1 2">
    <name type="scientific">Pseudonocardia charpentierae</name>
    <dbReference type="NCBI Taxonomy" id="3075545"/>
    <lineage>
        <taxon>Bacteria</taxon>
        <taxon>Bacillati</taxon>
        <taxon>Actinomycetota</taxon>
        <taxon>Actinomycetes</taxon>
        <taxon>Pseudonocardiales</taxon>
        <taxon>Pseudonocardiaceae</taxon>
        <taxon>Pseudonocardia</taxon>
    </lineage>
</organism>
<dbReference type="RefSeq" id="WP_311554687.1">
    <property type="nucleotide sequence ID" value="NZ_JAVREJ010000002.1"/>
</dbReference>
<protein>
    <submittedName>
        <fullName evidence="1">DUF5990 family protein</fullName>
    </submittedName>
</protein>
<evidence type="ECO:0000313" key="1">
    <source>
        <dbReference type="EMBL" id="MDT0348755.1"/>
    </source>
</evidence>
<proteinExistence type="predicted"/>
<sequence>MPEEYRGVHIQIRGRDLPGRDCCDHAAVVVGVQRGREVVDLRSADADEIVWAFDATDVTARDGAPDVRGPFVHGRPGGRFLYLSWGSVAPGGHPEMFRRAKLMLDPALLAAAAGATLVGEVGLTMANGTPLCAAVRPPVITWTVRPDPL</sequence>
<dbReference type="InterPro" id="IPR046032">
    <property type="entry name" value="DUF5990"/>
</dbReference>
<evidence type="ECO:0000313" key="2">
    <source>
        <dbReference type="Proteomes" id="UP001183202"/>
    </source>
</evidence>
<comment type="caution">
    <text evidence="1">The sequence shown here is derived from an EMBL/GenBank/DDBJ whole genome shotgun (WGS) entry which is preliminary data.</text>
</comment>
<accession>A0ABU2N4C3</accession>